<accession>A0ABR3YAN1</accession>
<name>A0ABR3YAN1_9EURO</name>
<evidence type="ECO:0000313" key="2">
    <source>
        <dbReference type="EMBL" id="KAL1884509.1"/>
    </source>
</evidence>
<protein>
    <submittedName>
        <fullName evidence="2">Uncharacterized protein</fullName>
    </submittedName>
</protein>
<reference evidence="2 3" key="1">
    <citation type="journal article" date="2024" name="IMA Fungus">
        <title>IMA Genome - F19 : A genome assembly and annotation guide to empower mycologists, including annotated draft genome sequences of Ceratocystis pirilliformis, Diaporthe australafricana, Fusarium ophioides, Paecilomyces lecythidis, and Sporothrix stenoceras.</title>
        <authorList>
            <person name="Aylward J."/>
            <person name="Wilson A.M."/>
            <person name="Visagie C.M."/>
            <person name="Spraker J."/>
            <person name="Barnes I."/>
            <person name="Buitendag C."/>
            <person name="Ceriani C."/>
            <person name="Del Mar Angel L."/>
            <person name="du Plessis D."/>
            <person name="Fuchs T."/>
            <person name="Gasser K."/>
            <person name="Kramer D."/>
            <person name="Li W."/>
            <person name="Munsamy K."/>
            <person name="Piso A."/>
            <person name="Price J.L."/>
            <person name="Sonnekus B."/>
            <person name="Thomas C."/>
            <person name="van der Nest A."/>
            <person name="van Dijk A."/>
            <person name="van Heerden A."/>
            <person name="van Vuuren N."/>
            <person name="Yilmaz N."/>
            <person name="Duong T.A."/>
            <person name="van der Merwe N.A."/>
            <person name="Wingfield M.J."/>
            <person name="Wingfield B.D."/>
        </authorList>
    </citation>
    <scope>NUCLEOTIDE SEQUENCE [LARGE SCALE GENOMIC DNA]</scope>
    <source>
        <strain evidence="2 3">CMW 18167</strain>
    </source>
</reference>
<evidence type="ECO:0000256" key="1">
    <source>
        <dbReference type="SAM" id="MobiDB-lite"/>
    </source>
</evidence>
<dbReference type="Pfam" id="PF14441">
    <property type="entry name" value="OTT_1508_deam"/>
    <property type="match status" value="1"/>
</dbReference>
<feature type="compositionally biased region" description="Basic residues" evidence="1">
    <location>
        <begin position="8"/>
        <end position="18"/>
    </location>
</feature>
<comment type="caution">
    <text evidence="2">The sequence shown here is derived from an EMBL/GenBank/DDBJ whole genome shotgun (WGS) entry which is preliminary data.</text>
</comment>
<dbReference type="EMBL" id="JAVDPF010000004">
    <property type="protein sequence ID" value="KAL1884509.1"/>
    <property type="molecule type" value="Genomic_DNA"/>
</dbReference>
<feature type="region of interest" description="Disordered" evidence="1">
    <location>
        <begin position="1"/>
        <end position="72"/>
    </location>
</feature>
<dbReference type="Proteomes" id="UP001583193">
    <property type="component" value="Unassembled WGS sequence"/>
</dbReference>
<evidence type="ECO:0000313" key="3">
    <source>
        <dbReference type="Proteomes" id="UP001583193"/>
    </source>
</evidence>
<keyword evidence="3" id="KW-1185">Reference proteome</keyword>
<sequence>MASTPGGRRGRGRGRGNHGRGPGRGFGKATPPVSPLKDKTPARETPASDSHSHPGTAVDMAEYPRQQDIEERNRTLRQEFEKRTREPRHRPLPLPQDLSLLLAAIFKLEKRDGLQVPAPASTQSERRIPEFSPTIPSRRLIEVLDSLATLLVSQPKHEVLAVALRLRGNEQRLELLLSGNAEIQSATRKHLADIWNFMKRLSDRYYTVHKHDPTDDSPTQPANDPEFRQIRDDFARCCMQYTWRRLQHRFNCKVNDLRRLPSDTIAPSHRFHSVKLSILRVVAAFTRELNPEYGKPQDDDLDGWRMLQICLRECRNAIRGFFDEGGFQGIDVNLILPFVKLENYLRKIASLHNSYEILVRAAISPSCRPLFTMSMMVTDLPEVSVRLPQCPQKPEQWEYVLEDALGWYNEENKRNNASTRVMDIQTISKDTAFMAKQDISRTVVLHCEVKLLAAIERAQRQNPKLPKAYTYIGVSKLSCNGCDSFFRAFNTVHNTTWLTKGGHGKSYYPWMFPAAVPKREDVLKATYYNVVSRWVTSYKGYVAQFVPLLSDSRAQSARSTGILGDMDDEISDVVSRLNSILKPEDLK</sequence>
<dbReference type="InterPro" id="IPR027796">
    <property type="entry name" value="OTT_1508_deam-like"/>
</dbReference>
<organism evidence="2 3">
    <name type="scientific">Paecilomyces lecythidis</name>
    <dbReference type="NCBI Taxonomy" id="3004212"/>
    <lineage>
        <taxon>Eukaryota</taxon>
        <taxon>Fungi</taxon>
        <taxon>Dikarya</taxon>
        <taxon>Ascomycota</taxon>
        <taxon>Pezizomycotina</taxon>
        <taxon>Eurotiomycetes</taxon>
        <taxon>Eurotiomycetidae</taxon>
        <taxon>Eurotiales</taxon>
        <taxon>Thermoascaceae</taxon>
        <taxon>Paecilomyces</taxon>
    </lineage>
</organism>
<proteinExistence type="predicted"/>
<gene>
    <name evidence="2" type="ORF">Plec18167_002099</name>
</gene>